<accession>A0ABW0ZIV7</accession>
<keyword evidence="1" id="KW-0175">Coiled coil</keyword>
<dbReference type="PROSITE" id="PS51688">
    <property type="entry name" value="ICA"/>
    <property type="match status" value="1"/>
</dbReference>
<dbReference type="Proteomes" id="UP001596072">
    <property type="component" value="Unassembled WGS sequence"/>
</dbReference>
<organism evidence="3 4">
    <name type="scientific">Nocardioides vastitatis</name>
    <dbReference type="NCBI Taxonomy" id="2568655"/>
    <lineage>
        <taxon>Bacteria</taxon>
        <taxon>Bacillati</taxon>
        <taxon>Actinomycetota</taxon>
        <taxon>Actinomycetes</taxon>
        <taxon>Propionibacteriales</taxon>
        <taxon>Nocardioidaceae</taxon>
        <taxon>Nocardioides</taxon>
    </lineage>
</organism>
<dbReference type="InterPro" id="IPR030392">
    <property type="entry name" value="S74_ICA"/>
</dbReference>
<comment type="caution">
    <text evidence="3">The sequence shown here is derived from an EMBL/GenBank/DDBJ whole genome shotgun (WGS) entry which is preliminary data.</text>
</comment>
<keyword evidence="4" id="KW-1185">Reference proteome</keyword>
<protein>
    <submittedName>
        <fullName evidence="3">Tail fiber domain-containing protein</fullName>
    </submittedName>
</protein>
<gene>
    <name evidence="3" type="ORF">ACFPQB_18610</name>
</gene>
<dbReference type="RefSeq" id="WP_136431090.1">
    <property type="nucleotide sequence ID" value="NZ_JBHSNS010000011.1"/>
</dbReference>
<proteinExistence type="predicted"/>
<evidence type="ECO:0000313" key="4">
    <source>
        <dbReference type="Proteomes" id="UP001596072"/>
    </source>
</evidence>
<name>A0ABW0ZIV7_9ACTN</name>
<evidence type="ECO:0000259" key="2">
    <source>
        <dbReference type="PROSITE" id="PS51688"/>
    </source>
</evidence>
<evidence type="ECO:0000256" key="1">
    <source>
        <dbReference type="SAM" id="Coils"/>
    </source>
</evidence>
<dbReference type="Pfam" id="PF13884">
    <property type="entry name" value="Peptidase_S74"/>
    <property type="match status" value="1"/>
</dbReference>
<reference evidence="4" key="1">
    <citation type="journal article" date="2019" name="Int. J. Syst. Evol. Microbiol.">
        <title>The Global Catalogue of Microorganisms (GCM) 10K type strain sequencing project: providing services to taxonomists for standard genome sequencing and annotation.</title>
        <authorList>
            <consortium name="The Broad Institute Genomics Platform"/>
            <consortium name="The Broad Institute Genome Sequencing Center for Infectious Disease"/>
            <person name="Wu L."/>
            <person name="Ma J."/>
        </authorList>
    </citation>
    <scope>NUCLEOTIDE SEQUENCE [LARGE SCALE GENOMIC DNA]</scope>
    <source>
        <strain evidence="4">YIM 94188</strain>
    </source>
</reference>
<feature type="domain" description="Peptidase S74" evidence="2">
    <location>
        <begin position="188"/>
        <end position="283"/>
    </location>
</feature>
<evidence type="ECO:0000313" key="3">
    <source>
        <dbReference type="EMBL" id="MFC5730940.1"/>
    </source>
</evidence>
<dbReference type="EMBL" id="JBHSNS010000011">
    <property type="protein sequence ID" value="MFC5730940.1"/>
    <property type="molecule type" value="Genomic_DNA"/>
</dbReference>
<feature type="coiled-coil region" evidence="1">
    <location>
        <begin position="269"/>
        <end position="296"/>
    </location>
</feature>
<sequence>MATPNAARHRDLEQRFADLQKQIRDLSAVVLHRRQLSVTDGDFVVSGGGNIIVRDNGAVAVMFPEAIAGDTNSTAAYLGDLKSVNTGEYVGTGIYVTDHLNGAVLNAATGADGLRSSGRFDAHGKSVIMHGEDDATVRGDNVLFLQTAAGGQTQIGLSSASVYIGHSTTGSAANTRLESNGFLARVTSSLRYKANVEPANIDPAKILAVEGRTWQDKDLADQPDAPRHVGFIAEELDAVGLTEFVDYDDEGRPDAIQYDRLSVGLLAVAKAQQAQLDGQAEQIAALTKRLDALEAGA</sequence>